<evidence type="ECO:0000256" key="1">
    <source>
        <dbReference type="ARBA" id="ARBA00022723"/>
    </source>
</evidence>
<organism evidence="8 9">
    <name type="scientific">Cutaneotrichosporon cavernicola</name>
    <dbReference type="NCBI Taxonomy" id="279322"/>
    <lineage>
        <taxon>Eukaryota</taxon>
        <taxon>Fungi</taxon>
        <taxon>Dikarya</taxon>
        <taxon>Basidiomycota</taxon>
        <taxon>Agaricomycotina</taxon>
        <taxon>Tremellomycetes</taxon>
        <taxon>Trichosporonales</taxon>
        <taxon>Trichosporonaceae</taxon>
        <taxon>Cutaneotrichosporon</taxon>
    </lineage>
</organism>
<evidence type="ECO:0000256" key="2">
    <source>
        <dbReference type="ARBA" id="ARBA00022833"/>
    </source>
</evidence>
<gene>
    <name evidence="8" type="ORF">CcaverHIS019_0108320</name>
</gene>
<evidence type="ECO:0000256" key="3">
    <source>
        <dbReference type="ARBA" id="ARBA00023015"/>
    </source>
</evidence>
<keyword evidence="1" id="KW-0479">Metal-binding</keyword>
<evidence type="ECO:0000256" key="7">
    <source>
        <dbReference type="SAM" id="SignalP"/>
    </source>
</evidence>
<dbReference type="InterPro" id="IPR051615">
    <property type="entry name" value="Transcr_Regulatory_Elem"/>
</dbReference>
<sequence>MLSTILALLLICATCVHMSLDELGGQAYAQGTFMAADFRVHQQCDEQLKTIKEPLRGMLDMARRDVYGYCLAISSWWAAYYSRPMMPFVETPTQHMSRLHGECGPHPTSSHITSHAFQRHRTLSHLALQVVRCNHGARMSARARAESVVKLRRDLEAWRDGMPACMAWPPGEHELEPSSPSTVTLFATYNSLIIHLLRPYAIERASYGLNGPEWAGVVFDDALETCIAATAQIIEQVHYVRDRHGMWAAPSSLQDCVYHAATILVFQASGLVRTEPAGATAALESLAYAHMALLELAETWPAAAQAAESVRMLQAQYCVSA</sequence>
<evidence type="ECO:0000313" key="9">
    <source>
        <dbReference type="Proteomes" id="UP001233271"/>
    </source>
</evidence>
<dbReference type="AlphaFoldDB" id="A0AA48KXB8"/>
<evidence type="ECO:0000256" key="6">
    <source>
        <dbReference type="ARBA" id="ARBA00023242"/>
    </source>
</evidence>
<keyword evidence="6" id="KW-0539">Nucleus</keyword>
<dbReference type="CDD" id="cd12148">
    <property type="entry name" value="fungal_TF_MHR"/>
    <property type="match status" value="1"/>
</dbReference>
<dbReference type="RefSeq" id="XP_060453380.1">
    <property type="nucleotide sequence ID" value="XM_060604134.1"/>
</dbReference>
<evidence type="ECO:0000313" key="8">
    <source>
        <dbReference type="EMBL" id="BEI88114.1"/>
    </source>
</evidence>
<protein>
    <recommendedName>
        <fullName evidence="10">Terpenoid synthase</fullName>
    </recommendedName>
</protein>
<dbReference type="Proteomes" id="UP001233271">
    <property type="component" value="Chromosome 1"/>
</dbReference>
<dbReference type="KEGG" id="ccac:CcaHIS019_0108320"/>
<evidence type="ECO:0000256" key="4">
    <source>
        <dbReference type="ARBA" id="ARBA00023125"/>
    </source>
</evidence>
<accession>A0AA48KXB8</accession>
<dbReference type="GO" id="GO:0046872">
    <property type="term" value="F:metal ion binding"/>
    <property type="evidence" value="ECO:0007669"/>
    <property type="project" value="UniProtKB-KW"/>
</dbReference>
<dbReference type="EMBL" id="AP028212">
    <property type="protein sequence ID" value="BEI88114.1"/>
    <property type="molecule type" value="Genomic_DNA"/>
</dbReference>
<name>A0AA48KXB8_9TREE</name>
<keyword evidence="2" id="KW-0862">Zinc</keyword>
<feature type="chain" id="PRO_5041235238" description="Terpenoid synthase" evidence="7">
    <location>
        <begin position="19"/>
        <end position="321"/>
    </location>
</feature>
<keyword evidence="3" id="KW-0805">Transcription regulation</keyword>
<proteinExistence type="predicted"/>
<keyword evidence="4" id="KW-0238">DNA-binding</keyword>
<dbReference type="PANTHER" id="PTHR31313:SF81">
    <property type="entry name" value="TY1 ENHANCER ACTIVATOR"/>
    <property type="match status" value="1"/>
</dbReference>
<dbReference type="GO" id="GO:0003677">
    <property type="term" value="F:DNA binding"/>
    <property type="evidence" value="ECO:0007669"/>
    <property type="project" value="UniProtKB-KW"/>
</dbReference>
<keyword evidence="5" id="KW-0804">Transcription</keyword>
<keyword evidence="7" id="KW-0732">Signal</keyword>
<keyword evidence="9" id="KW-1185">Reference proteome</keyword>
<feature type="signal peptide" evidence="7">
    <location>
        <begin position="1"/>
        <end position="18"/>
    </location>
</feature>
<dbReference type="GeneID" id="85491985"/>
<evidence type="ECO:0000256" key="5">
    <source>
        <dbReference type="ARBA" id="ARBA00023163"/>
    </source>
</evidence>
<dbReference type="PANTHER" id="PTHR31313">
    <property type="entry name" value="TY1 ENHANCER ACTIVATOR"/>
    <property type="match status" value="1"/>
</dbReference>
<reference evidence="8" key="1">
    <citation type="journal article" date="2023" name="BMC Genomics">
        <title>Chromosome-level genome assemblies of Cutaneotrichosporon spp. (Trichosporonales, Basidiomycota) reveal imbalanced evolution between nucleotide sequences and chromosome synteny.</title>
        <authorList>
            <person name="Kobayashi Y."/>
            <person name="Kayamori A."/>
            <person name="Aoki K."/>
            <person name="Shiwa Y."/>
            <person name="Matsutani M."/>
            <person name="Fujita N."/>
            <person name="Sugita T."/>
            <person name="Iwasaki W."/>
            <person name="Tanaka N."/>
            <person name="Takashima M."/>
        </authorList>
    </citation>
    <scope>NUCLEOTIDE SEQUENCE</scope>
    <source>
        <strain evidence="8">HIS019</strain>
    </source>
</reference>
<evidence type="ECO:0008006" key="10">
    <source>
        <dbReference type="Google" id="ProtNLM"/>
    </source>
</evidence>